<reference evidence="3 4" key="1">
    <citation type="submission" date="2017-06" db="EMBL/GenBank/DDBJ databases">
        <title>Comparative genomic analysis of Ambrosia Fusariam Clade fungi.</title>
        <authorList>
            <person name="Stajich J.E."/>
            <person name="Carrillo J."/>
            <person name="Kijimoto T."/>
            <person name="Eskalen A."/>
            <person name="O'Donnell K."/>
            <person name="Kasson M."/>
        </authorList>
    </citation>
    <scope>NUCLEOTIDE SEQUENCE [LARGE SCALE GENOMIC DNA]</scope>
    <source>
        <strain evidence="3 4">NRRL62584</strain>
    </source>
</reference>
<dbReference type="Gene3D" id="2.60.40.760">
    <property type="entry name" value="Expansin, cellulose-binding-like domain"/>
    <property type="match status" value="1"/>
</dbReference>
<organism evidence="3 4">
    <name type="scientific">Fusarium duplospermum</name>
    <dbReference type="NCBI Taxonomy" id="1325734"/>
    <lineage>
        <taxon>Eukaryota</taxon>
        <taxon>Fungi</taxon>
        <taxon>Dikarya</taxon>
        <taxon>Ascomycota</taxon>
        <taxon>Pezizomycotina</taxon>
        <taxon>Sordariomycetes</taxon>
        <taxon>Hypocreomycetidae</taxon>
        <taxon>Hypocreales</taxon>
        <taxon>Nectriaceae</taxon>
        <taxon>Fusarium</taxon>
        <taxon>Fusarium solani species complex</taxon>
    </lineage>
</organism>
<dbReference type="InterPro" id="IPR036908">
    <property type="entry name" value="RlpA-like_sf"/>
</dbReference>
<evidence type="ECO:0000313" key="3">
    <source>
        <dbReference type="EMBL" id="RSL69688.1"/>
    </source>
</evidence>
<evidence type="ECO:0000256" key="1">
    <source>
        <dbReference type="ARBA" id="ARBA00022729"/>
    </source>
</evidence>
<protein>
    <recommendedName>
        <fullName evidence="5">Expansin-like EG45 domain-containing protein</fullName>
    </recommendedName>
</protein>
<name>A0A428QWT3_9HYPO</name>
<dbReference type="SUPFAM" id="SSF50685">
    <property type="entry name" value="Barwin-like endoglucanases"/>
    <property type="match status" value="1"/>
</dbReference>
<dbReference type="AlphaFoldDB" id="A0A428QWT3"/>
<dbReference type="PANTHER" id="PTHR31836">
    <property type="match status" value="1"/>
</dbReference>
<keyword evidence="1" id="KW-0732">Signal</keyword>
<accession>A0A428QWT3</accession>
<comment type="caution">
    <text evidence="3">The sequence shown here is derived from an EMBL/GenBank/DDBJ whole genome shotgun (WGS) entry which is preliminary data.</text>
</comment>
<evidence type="ECO:0008006" key="5">
    <source>
        <dbReference type="Google" id="ProtNLM"/>
    </source>
</evidence>
<feature type="compositionally biased region" description="Low complexity" evidence="2">
    <location>
        <begin position="9"/>
        <end position="21"/>
    </location>
</feature>
<feature type="region of interest" description="Disordered" evidence="2">
    <location>
        <begin position="1"/>
        <end position="21"/>
    </location>
</feature>
<dbReference type="Proteomes" id="UP000288168">
    <property type="component" value="Unassembled WGS sequence"/>
</dbReference>
<evidence type="ECO:0000256" key="2">
    <source>
        <dbReference type="SAM" id="MobiDB-lite"/>
    </source>
</evidence>
<gene>
    <name evidence="3" type="ORF">CEP54_002219</name>
</gene>
<dbReference type="InterPro" id="IPR051477">
    <property type="entry name" value="Expansin_CellWall"/>
</dbReference>
<dbReference type="EMBL" id="NKCI01000012">
    <property type="protein sequence ID" value="RSL69688.1"/>
    <property type="molecule type" value="Genomic_DNA"/>
</dbReference>
<dbReference type="SUPFAM" id="SSF49590">
    <property type="entry name" value="PHL pollen allergen"/>
    <property type="match status" value="1"/>
</dbReference>
<dbReference type="NCBIfam" id="NF041144">
    <property type="entry name" value="expansin_EXLX1"/>
    <property type="match status" value="1"/>
</dbReference>
<sequence length="250" mass="26845">MGDWKDSHYSSSSISSISRPSPAHPPHSINMKFFSLLLAAPALVFARDLSSEVVKGTSTHYGGNLNGGTCSFVSYSLPSGIYGTAFSGSNWNLAANCGACIEVTGPNGKKIKTMIVDKCPECDKGHLDLFQNTFDAVGGSNGLVSTSYKWVTCDITSPLVLRNKEGTSQWWFSMQVRNSNVPVKSLEVSTDGGKSWKGTTRRDYNFFENPSGFGTQTVDVRVTGSTGATIIVKNVSVEPMKETKAGSNFP</sequence>
<keyword evidence="4" id="KW-1185">Reference proteome</keyword>
<dbReference type="Gene3D" id="2.40.40.10">
    <property type="entry name" value="RlpA-like domain"/>
    <property type="match status" value="1"/>
</dbReference>
<evidence type="ECO:0000313" key="4">
    <source>
        <dbReference type="Proteomes" id="UP000288168"/>
    </source>
</evidence>
<dbReference type="OrthoDB" id="406505at2759"/>
<proteinExistence type="predicted"/>
<dbReference type="CDD" id="cd22271">
    <property type="entry name" value="DPBB_EXP_N-like"/>
    <property type="match status" value="1"/>
</dbReference>
<dbReference type="InterPro" id="IPR049818">
    <property type="entry name" value="Expansin_EXLX1-like"/>
</dbReference>
<dbReference type="STRING" id="1325734.A0A428QWT3"/>
<dbReference type="InterPro" id="IPR036749">
    <property type="entry name" value="Expansin_CBD_sf"/>
</dbReference>
<dbReference type="PANTHER" id="PTHR31836:SF21">
    <property type="entry name" value="EXPANSIN-LIKE PROTEIN 7"/>
    <property type="match status" value="1"/>
</dbReference>